<name>A0ACB7Y0Q1_9ERIC</name>
<keyword evidence="2" id="KW-1185">Reference proteome</keyword>
<comment type="caution">
    <text evidence="1">The sequence shown here is derived from an EMBL/GenBank/DDBJ whole genome shotgun (WGS) entry which is preliminary data.</text>
</comment>
<organism evidence="1 2">
    <name type="scientific">Vaccinium darrowii</name>
    <dbReference type="NCBI Taxonomy" id="229202"/>
    <lineage>
        <taxon>Eukaryota</taxon>
        <taxon>Viridiplantae</taxon>
        <taxon>Streptophyta</taxon>
        <taxon>Embryophyta</taxon>
        <taxon>Tracheophyta</taxon>
        <taxon>Spermatophyta</taxon>
        <taxon>Magnoliopsida</taxon>
        <taxon>eudicotyledons</taxon>
        <taxon>Gunneridae</taxon>
        <taxon>Pentapetalae</taxon>
        <taxon>asterids</taxon>
        <taxon>Ericales</taxon>
        <taxon>Ericaceae</taxon>
        <taxon>Vaccinioideae</taxon>
        <taxon>Vaccinieae</taxon>
        <taxon>Vaccinium</taxon>
    </lineage>
</organism>
<gene>
    <name evidence="1" type="ORF">Vadar_021453</name>
</gene>
<sequence>MANSRSRSFFQDISSRELNGFRVRKRPYPDNELSNFTRIGAVAMEHSGISSPPTALSFCKKNPGYASGLHIKMPYLILVGSRYLLTSALLFSFARVALTVCYDMFTSCGLIVYIVKNRPIFNYIRIQVLNFWNALRVSVPVLTELCFEFVQEDTRIITASGDQSVKVWDAEEKKCIATLTGHTGSVKSTCSHPTNPDLIVSGARDGLFVLWDLRCSNSRYGRPSPIPLAEVRDAHKSPHSKRVRRGKAAATSVTSVLYLKDEISIASAGAVDSIVKFWDVRNLKVPVIEACPNSEVSTEKKRRLHGISSLSQDLNGVFIAASCMDNRIYLYNVLQLENGPVKSFSGCLIESFFIKAALSPDASHILGGSSDRNAYIWQVNKPQADPITMKGHNGEVTAVDWCQSEVGKIATSSDDFTVCFWNLKNSCYSSTRSPSSIRRRVMAPPAMECRKLFMDEEPVEHQKGSDLTNSNTTPQFGTPKSQMRKISSHSYPEENLEKTPEAALNSPSSVLNPPSSLKRKTIRDYFIAPS</sequence>
<protein>
    <submittedName>
        <fullName evidence="1">Uncharacterized protein</fullName>
    </submittedName>
</protein>
<evidence type="ECO:0000313" key="1">
    <source>
        <dbReference type="EMBL" id="KAH7847062.1"/>
    </source>
</evidence>
<accession>A0ACB7Y0Q1</accession>
<dbReference type="EMBL" id="CM037155">
    <property type="protein sequence ID" value="KAH7847062.1"/>
    <property type="molecule type" value="Genomic_DNA"/>
</dbReference>
<reference evidence="1 2" key="1">
    <citation type="journal article" date="2021" name="Hortic Res">
        <title>High-quality reference genome and annotation aids understanding of berry development for evergreen blueberry (Vaccinium darrowii).</title>
        <authorList>
            <person name="Yu J."/>
            <person name="Hulse-Kemp A.M."/>
            <person name="Babiker E."/>
            <person name="Staton M."/>
        </authorList>
    </citation>
    <scope>NUCLEOTIDE SEQUENCE [LARGE SCALE GENOMIC DNA]</scope>
    <source>
        <strain evidence="2">cv. NJ 8807/NJ 8810</strain>
        <tissue evidence="1">Young leaf</tissue>
    </source>
</reference>
<proteinExistence type="predicted"/>
<dbReference type="Proteomes" id="UP000828048">
    <property type="component" value="Chromosome 5"/>
</dbReference>
<evidence type="ECO:0000313" key="2">
    <source>
        <dbReference type="Proteomes" id="UP000828048"/>
    </source>
</evidence>